<dbReference type="InterPro" id="IPR019662">
    <property type="entry name" value="DUF2516"/>
</dbReference>
<keyword evidence="1" id="KW-0812">Transmembrane</keyword>
<gene>
    <name evidence="2" type="ORF">CXB45_04615</name>
</gene>
<feature type="transmembrane region" description="Helical" evidence="1">
    <location>
        <begin position="6"/>
        <end position="32"/>
    </location>
</feature>
<accession>A0A2N0X854</accession>
<dbReference type="Proteomes" id="UP000233249">
    <property type="component" value="Unassembled WGS sequence"/>
</dbReference>
<proteinExistence type="predicted"/>
<dbReference type="OrthoDB" id="4427346at2"/>
<keyword evidence="1" id="KW-0472">Membrane</keyword>
<dbReference type="Pfam" id="PF10724">
    <property type="entry name" value="DUF2516"/>
    <property type="match status" value="1"/>
</dbReference>
<sequence>MASTLALIYFLTFRLEAVLYWGVGLAGIVGLIMVAMTRPDAFPAADRQSKGTWLALMAGASVACLIGVSFRMLAIAGVVIVGLYWWDLRPQLRDLLGRAQGGW</sequence>
<reference evidence="2 3" key="1">
    <citation type="submission" date="2017-12" db="EMBL/GenBank/DDBJ databases">
        <title>Corynebacterium mastitidis 16-1433 Genome.</title>
        <authorList>
            <person name="Gulvik C.A."/>
        </authorList>
    </citation>
    <scope>NUCLEOTIDE SEQUENCE [LARGE SCALE GENOMIC DNA]</scope>
    <source>
        <strain evidence="2 3">16-1433</strain>
    </source>
</reference>
<feature type="transmembrane region" description="Helical" evidence="1">
    <location>
        <begin position="53"/>
        <end position="86"/>
    </location>
</feature>
<dbReference type="EMBL" id="PJAF01000010">
    <property type="protein sequence ID" value="PKF68888.1"/>
    <property type="molecule type" value="Genomic_DNA"/>
</dbReference>
<name>A0A2N0X854_9CORY</name>
<keyword evidence="1" id="KW-1133">Transmembrane helix</keyword>
<comment type="caution">
    <text evidence="2">The sequence shown here is derived from an EMBL/GenBank/DDBJ whole genome shotgun (WGS) entry which is preliminary data.</text>
</comment>
<organism evidence="2 3">
    <name type="scientific">Corynebacterium mastitidis</name>
    <dbReference type="NCBI Taxonomy" id="161890"/>
    <lineage>
        <taxon>Bacteria</taxon>
        <taxon>Bacillati</taxon>
        <taxon>Actinomycetota</taxon>
        <taxon>Actinomycetes</taxon>
        <taxon>Mycobacteriales</taxon>
        <taxon>Corynebacteriaceae</taxon>
        <taxon>Corynebacterium</taxon>
    </lineage>
</organism>
<dbReference type="RefSeq" id="WP_101173406.1">
    <property type="nucleotide sequence ID" value="NZ_JAKRKB010000007.1"/>
</dbReference>
<evidence type="ECO:0000313" key="2">
    <source>
        <dbReference type="EMBL" id="PKF68888.1"/>
    </source>
</evidence>
<dbReference type="AlphaFoldDB" id="A0A2N0X854"/>
<evidence type="ECO:0000313" key="3">
    <source>
        <dbReference type="Proteomes" id="UP000233249"/>
    </source>
</evidence>
<protein>
    <submittedName>
        <fullName evidence="2">DUF2516 domain-containing protein</fullName>
    </submittedName>
</protein>
<dbReference type="STRING" id="1121365.GCA_000375365_01978"/>
<evidence type="ECO:0000256" key="1">
    <source>
        <dbReference type="SAM" id="Phobius"/>
    </source>
</evidence>